<dbReference type="SMART" id="SM00355">
    <property type="entry name" value="ZnF_C2H2"/>
    <property type="match status" value="6"/>
</dbReference>
<feature type="compositionally biased region" description="Basic residues" evidence="8">
    <location>
        <begin position="296"/>
        <end position="308"/>
    </location>
</feature>
<evidence type="ECO:0000256" key="1">
    <source>
        <dbReference type="ARBA" id="ARBA00004123"/>
    </source>
</evidence>
<dbReference type="GeneID" id="114251273"/>
<feature type="compositionally biased region" description="Acidic residues" evidence="8">
    <location>
        <begin position="793"/>
        <end position="807"/>
    </location>
</feature>
<feature type="region of interest" description="Disordered" evidence="8">
    <location>
        <begin position="1129"/>
        <end position="1149"/>
    </location>
</feature>
<evidence type="ECO:0000259" key="9">
    <source>
        <dbReference type="PROSITE" id="PS50157"/>
    </source>
</evidence>
<evidence type="ECO:0000256" key="7">
    <source>
        <dbReference type="PROSITE-ProRule" id="PRU00042"/>
    </source>
</evidence>
<protein>
    <recommendedName>
        <fullName evidence="9">C2H2-type domain-containing protein</fullName>
    </recommendedName>
</protein>
<dbReference type="InterPro" id="IPR050888">
    <property type="entry name" value="ZnF_C2H2-type_TF"/>
</dbReference>
<organism evidence="10 11">
    <name type="scientific">Bombyx mandarina</name>
    <name type="common">Wild silk moth</name>
    <name type="synonym">Wild silkworm</name>
    <dbReference type="NCBI Taxonomy" id="7092"/>
    <lineage>
        <taxon>Eukaryota</taxon>
        <taxon>Metazoa</taxon>
        <taxon>Ecdysozoa</taxon>
        <taxon>Arthropoda</taxon>
        <taxon>Hexapoda</taxon>
        <taxon>Insecta</taxon>
        <taxon>Pterygota</taxon>
        <taxon>Neoptera</taxon>
        <taxon>Endopterygota</taxon>
        <taxon>Lepidoptera</taxon>
        <taxon>Glossata</taxon>
        <taxon>Ditrysia</taxon>
        <taxon>Bombycoidea</taxon>
        <taxon>Bombycidae</taxon>
        <taxon>Bombycinae</taxon>
        <taxon>Bombyx</taxon>
    </lineage>
</organism>
<dbReference type="PROSITE" id="PS00028">
    <property type="entry name" value="ZINC_FINGER_C2H2_1"/>
    <property type="match status" value="6"/>
</dbReference>
<dbReference type="OrthoDB" id="203599at2759"/>
<gene>
    <name evidence="11" type="primary">LOC114251273</name>
</gene>
<feature type="compositionally biased region" description="Polar residues" evidence="8">
    <location>
        <begin position="1404"/>
        <end position="1445"/>
    </location>
</feature>
<feature type="region of interest" description="Disordered" evidence="8">
    <location>
        <begin position="725"/>
        <end position="751"/>
    </location>
</feature>
<feature type="region of interest" description="Disordered" evidence="8">
    <location>
        <begin position="1404"/>
        <end position="1494"/>
    </location>
</feature>
<dbReference type="PANTHER" id="PTHR24406">
    <property type="entry name" value="TRANSCRIPTIONAL REPRESSOR CTCFL-RELATED"/>
    <property type="match status" value="1"/>
</dbReference>
<evidence type="ECO:0000256" key="2">
    <source>
        <dbReference type="ARBA" id="ARBA00022723"/>
    </source>
</evidence>
<dbReference type="PROSITE" id="PS50157">
    <property type="entry name" value="ZINC_FINGER_C2H2_2"/>
    <property type="match status" value="4"/>
</dbReference>
<dbReference type="InterPro" id="IPR013087">
    <property type="entry name" value="Znf_C2H2_type"/>
</dbReference>
<feature type="compositionally biased region" description="Polar residues" evidence="8">
    <location>
        <begin position="1139"/>
        <end position="1149"/>
    </location>
</feature>
<keyword evidence="6" id="KW-0539">Nucleus</keyword>
<evidence type="ECO:0000256" key="5">
    <source>
        <dbReference type="ARBA" id="ARBA00022833"/>
    </source>
</evidence>
<keyword evidence="2" id="KW-0479">Metal-binding</keyword>
<dbReference type="GO" id="GO:0008270">
    <property type="term" value="F:zinc ion binding"/>
    <property type="evidence" value="ECO:0007669"/>
    <property type="project" value="UniProtKB-KW"/>
</dbReference>
<dbReference type="InterPro" id="IPR036236">
    <property type="entry name" value="Znf_C2H2_sf"/>
</dbReference>
<feature type="compositionally biased region" description="Acidic residues" evidence="8">
    <location>
        <begin position="1475"/>
        <end position="1487"/>
    </location>
</feature>
<keyword evidence="5" id="KW-0862">Zinc</keyword>
<dbReference type="SUPFAM" id="SSF57667">
    <property type="entry name" value="beta-beta-alpha zinc fingers"/>
    <property type="match status" value="1"/>
</dbReference>
<evidence type="ECO:0000256" key="4">
    <source>
        <dbReference type="ARBA" id="ARBA00022771"/>
    </source>
</evidence>
<evidence type="ECO:0000313" key="10">
    <source>
        <dbReference type="Proteomes" id="UP000504629"/>
    </source>
</evidence>
<feature type="region of interest" description="Disordered" evidence="8">
    <location>
        <begin position="287"/>
        <end position="308"/>
    </location>
</feature>
<feature type="region of interest" description="Disordered" evidence="8">
    <location>
        <begin position="1014"/>
        <end position="1036"/>
    </location>
</feature>
<evidence type="ECO:0000313" key="11">
    <source>
        <dbReference type="RefSeq" id="XP_028041286.1"/>
    </source>
</evidence>
<proteinExistence type="predicted"/>
<feature type="region of interest" description="Disordered" evidence="8">
    <location>
        <begin position="773"/>
        <end position="807"/>
    </location>
</feature>
<evidence type="ECO:0000256" key="3">
    <source>
        <dbReference type="ARBA" id="ARBA00022737"/>
    </source>
</evidence>
<feature type="region of interest" description="Disordered" evidence="8">
    <location>
        <begin position="601"/>
        <end position="620"/>
    </location>
</feature>
<sequence>MNSVQSFNCIFCKETFDNKEDLQIHFRKHGDPSFNKSNTKKRCTNETEEANPKPNINTELVGCDVCSEVFPTISRAITHKHKVHPDHDAKYFCPWCGKLFTLKHLYNKHLQSNHDELDRTVEKLFHCDTCNIDFNIPSAMLYHNKFFHRQDTDIPELGQSTKLRAYSQISIPIYYCAFCGEEYENKVNLHKHIIDEHGDENQSPQDVMRCPLCQAIFFHLDAYELHLTFHSSDDLYGGKNEITFNLSDYSLDTVPPVMEKVEDCQAIQAAETTVEEIDINNLLELAMEESNDQSPKKSKKHKKHKKSKRSAITLDEFLNMNKDVFGEGIDIQGVEEVPTRAITKRLKVLNKPTSARSPELEKLKKQGIVVKKKPNKNINIAHNFKVSDPMLSSPKNTTLNPIRTIPQSSPKLHSSEEVLSKLINQKNNQLKIVKKSCQENPGDKPMTQAIDKISENKSNLLENVRMECDSTKAECGLLHESENHDDIENNLQTCEEDHQSQLDNLEMNASTESKVNPIKEPITSLVAYNNVEVNEEDDFSTQNSCDNLDNFENYIQDQKITDSTDLLENKNHSNRAEEVKISSLKVNNVMSNEVITAVGTKSVMSNKERDDSAKQLENSSENSLDALKHLSHLTVKAVNNSKENESNINKALNDDIVKTSQVQNSKSEEHGKNKLTKQVNSYPSNSLEAIKHLPSIKIKSDNCNKNNDSDEEKPNAENKQNNLIEDGEDHLGGQTDLLKKPINLPQNKPTQNKRHIIGNLQLGHNITIKSLTHSKNENDTDSDSEFNNSDFSNTEDNDLPSESEAGEEQFRKKILNFTNIQSPKVTAITKNETVENKTPIKIANKASEGTNLLKHLKHITAKPINQVIKGTIPKIVNRSPKHTLDINKTMKKTNIKVERNEDNIEVFNIDDSDSDEIENTEKIETKTMDQKSIDALKHLNKTVTVKPLKSTEPSPKVHSGDFILPEEPPNVVIKKERDKIDPKLEAIKNTLKNLGNNITVKSRNTSPSQLQARIQNKETQEQAYDSNDDSHSDSDIHRVKITELDDNEHEISNEAKNDNTDSNVLIQTPDDSCSENEFENYDEYDDNADIEAQIKSSTVPKANETCDSSISTMDYVKKIGKDVTIKSTENKSAKLDGPGNNSPSSGAKISTTTEFQRPNIVKGTPNVGRKTNQTMKQVTSSNQVNKEVTVQRYQTHTKTVIQEITTTVTKTIKTVNKEVRNVQSRSTFIPQKVKGMNTNPTKNLEGIVVKQSVPNQRIRNTPIRPTLSKTMKLSNELVPANTPVRPSNQLVPVRPNVRPPNPRMPNTARLRPPVPNVQSPRFGKPLKVSPGAIINPKRPNSEDGPFSCFKKPKESLLPIPESSNLGPNDDGHVEFASSSQTSKNFMSATKSIKGNSMVSCVQMKSETSASSYQLNKLSNMSGLKVTKMTQNKQSPEEQSQANASKRTIDAIQKLQMQGLLVKKPRLDSETRSNEDSENSDAGADENVDYSSPAE</sequence>
<dbReference type="KEGG" id="bman:114251273"/>
<reference evidence="11" key="1">
    <citation type="submission" date="2025-08" db="UniProtKB">
        <authorList>
            <consortium name="RefSeq"/>
        </authorList>
    </citation>
    <scope>IDENTIFICATION</scope>
    <source>
        <tissue evidence="11">Silk gland</tissue>
    </source>
</reference>
<keyword evidence="3" id="KW-0677">Repeat</keyword>
<feature type="domain" description="C2H2-type" evidence="9">
    <location>
        <begin position="7"/>
        <end position="29"/>
    </location>
</feature>
<evidence type="ECO:0000256" key="8">
    <source>
        <dbReference type="SAM" id="MobiDB-lite"/>
    </source>
</evidence>
<dbReference type="Proteomes" id="UP000504629">
    <property type="component" value="Unplaced"/>
</dbReference>
<dbReference type="GO" id="GO:0005634">
    <property type="term" value="C:nucleus"/>
    <property type="evidence" value="ECO:0007669"/>
    <property type="project" value="UniProtKB-SubCell"/>
</dbReference>
<feature type="compositionally biased region" description="Basic and acidic residues" evidence="8">
    <location>
        <begin position="1464"/>
        <end position="1474"/>
    </location>
</feature>
<comment type="subcellular location">
    <subcellularLocation>
        <location evidence="1">Nucleus</location>
    </subcellularLocation>
</comment>
<name>A0A6J2KG29_BOMMA</name>
<feature type="domain" description="C2H2-type" evidence="9">
    <location>
        <begin position="91"/>
        <end position="119"/>
    </location>
</feature>
<dbReference type="Gene3D" id="3.30.160.60">
    <property type="entry name" value="Classic Zinc Finger"/>
    <property type="match status" value="2"/>
</dbReference>
<feature type="region of interest" description="Disordered" evidence="8">
    <location>
        <begin position="1279"/>
        <end position="1347"/>
    </location>
</feature>
<keyword evidence="4 7" id="KW-0863">Zinc-finger</keyword>
<accession>A0A6J2KG29</accession>
<feature type="domain" description="C2H2-type" evidence="9">
    <location>
        <begin position="174"/>
        <end position="202"/>
    </location>
</feature>
<evidence type="ECO:0000256" key="6">
    <source>
        <dbReference type="ARBA" id="ARBA00023242"/>
    </source>
</evidence>
<feature type="domain" description="C2H2-type" evidence="9">
    <location>
        <begin position="125"/>
        <end position="153"/>
    </location>
</feature>
<dbReference type="RefSeq" id="XP_028041286.1">
    <property type="nucleotide sequence ID" value="XM_028185485.1"/>
</dbReference>
<keyword evidence="10" id="KW-1185">Reference proteome</keyword>